<dbReference type="AlphaFoldDB" id="A0A6G1QG63"/>
<accession>A0A6G1QG63</accession>
<gene>
    <name evidence="2" type="ORF">EXN66_Car017145</name>
</gene>
<reference evidence="3" key="2">
    <citation type="submission" date="2019-02" db="EMBL/GenBank/DDBJ databases">
        <title>Opniocepnalus argus Var Kimnra genome.</title>
        <authorList>
            <person name="Zhou C."/>
            <person name="Xiao S."/>
        </authorList>
    </citation>
    <scope>NUCLEOTIDE SEQUENCE [LARGE SCALE GENOMIC DNA]</scope>
</reference>
<name>A0A6G1QG63_CHAAH</name>
<proteinExistence type="predicted"/>
<keyword evidence="3" id="KW-1185">Reference proteome</keyword>
<organism evidence="2 3">
    <name type="scientific">Channa argus</name>
    <name type="common">Northern snakehead</name>
    <name type="synonym">Ophicephalus argus</name>
    <dbReference type="NCBI Taxonomy" id="215402"/>
    <lineage>
        <taxon>Eukaryota</taxon>
        <taxon>Metazoa</taxon>
        <taxon>Chordata</taxon>
        <taxon>Craniata</taxon>
        <taxon>Vertebrata</taxon>
        <taxon>Euteleostomi</taxon>
        <taxon>Actinopterygii</taxon>
        <taxon>Neopterygii</taxon>
        <taxon>Teleostei</taxon>
        <taxon>Neoteleostei</taxon>
        <taxon>Acanthomorphata</taxon>
        <taxon>Anabantaria</taxon>
        <taxon>Anabantiformes</taxon>
        <taxon>Channoidei</taxon>
        <taxon>Channidae</taxon>
        <taxon>Channa</taxon>
    </lineage>
</organism>
<evidence type="ECO:0000313" key="2">
    <source>
        <dbReference type="EMBL" id="KAF3701457.1"/>
    </source>
</evidence>
<evidence type="ECO:0000313" key="3">
    <source>
        <dbReference type="Proteomes" id="UP000503349"/>
    </source>
</evidence>
<reference evidence="2 3" key="1">
    <citation type="submission" date="2019-02" db="EMBL/GenBank/DDBJ databases">
        <title>Opniocepnalus argus genome.</title>
        <authorList>
            <person name="Zhou C."/>
            <person name="Xiao S."/>
        </authorList>
    </citation>
    <scope>NUCLEOTIDE SEQUENCE [LARGE SCALE GENOMIC DNA]</scope>
    <source>
        <strain evidence="2">OARG1902GOOAL</strain>
        <tissue evidence="2">Muscle</tissue>
    </source>
</reference>
<evidence type="ECO:0000256" key="1">
    <source>
        <dbReference type="SAM" id="MobiDB-lite"/>
    </source>
</evidence>
<dbReference type="EMBL" id="CM015727">
    <property type="protein sequence ID" value="KAF3701457.1"/>
    <property type="molecule type" value="Genomic_DNA"/>
</dbReference>
<sequence length="90" mass="10541">MRRKFCCTCGVVVYFDFRICFAPHRKRCHYEQQSVMELYYHPVFHGEHAASCNKSGSSEPHEYSEEDTNTSASNHSTEIEFVRMSLISRL</sequence>
<protein>
    <submittedName>
        <fullName evidence="2">Uncharacterized protein</fullName>
    </submittedName>
</protein>
<feature type="region of interest" description="Disordered" evidence="1">
    <location>
        <begin position="50"/>
        <end position="76"/>
    </location>
</feature>
<dbReference type="Proteomes" id="UP000503349">
    <property type="component" value="Chromosome 16"/>
</dbReference>